<feature type="region of interest" description="Disordered" evidence="6">
    <location>
        <begin position="318"/>
        <end position="343"/>
    </location>
</feature>
<comment type="caution">
    <text evidence="8">The sequence shown here is derived from an EMBL/GenBank/DDBJ whole genome shotgun (WGS) entry which is preliminary data.</text>
</comment>
<evidence type="ECO:0000256" key="4">
    <source>
        <dbReference type="ARBA" id="ARBA00022989"/>
    </source>
</evidence>
<dbReference type="PANTHER" id="PTHR30238:SF0">
    <property type="entry name" value="THYLAKOID MEMBRANE PROTEIN TERC, CHLOROPLASTIC"/>
    <property type="match status" value="1"/>
</dbReference>
<evidence type="ECO:0000256" key="1">
    <source>
        <dbReference type="ARBA" id="ARBA00004141"/>
    </source>
</evidence>
<keyword evidence="4 7" id="KW-1133">Transmembrane helix</keyword>
<gene>
    <name evidence="8" type="ORF">HNP84_004993</name>
</gene>
<sequence length="343" mass="37454">MVSGWAWGITIGLVVVLLAVDFLVAARRPHVVSMGEATFWSVLYVGIALAFGAVLWALAGPQAGTEYIAGWVVEKSLSVDNLFVFVIIMTHFAVPGEYQQKVLLFGIAAALVMRVVFIVIGAAAISLFSWTFVVFGLFLIYTAVQLVRHRDEEPQVDDNTLLVYARRVLPATSDFHGGRLLARDEEGRRVVTPLLFVFVAIGSTDLLFALDSIPAVFGITSDPFIVFAANAFALLGLRALYFLIQGLLRKLVYLAIGLALILGFIGVKLILAFLHQDVSPSIPHVPTPLSLAVILLILVVTTVASLIRSKRHPEERAHAVAVRGHHRERAHREAPQARRRGPG</sequence>
<comment type="subcellular location">
    <subcellularLocation>
        <location evidence="1">Membrane</location>
        <topology evidence="1">Multi-pass membrane protein</topology>
    </subcellularLocation>
</comment>
<dbReference type="RefSeq" id="WP_185052196.1">
    <property type="nucleotide sequence ID" value="NZ_BAABIX010000015.1"/>
</dbReference>
<organism evidence="8 9">
    <name type="scientific">Thermocatellispora tengchongensis</name>
    <dbReference type="NCBI Taxonomy" id="1073253"/>
    <lineage>
        <taxon>Bacteria</taxon>
        <taxon>Bacillati</taxon>
        <taxon>Actinomycetota</taxon>
        <taxon>Actinomycetes</taxon>
        <taxon>Streptosporangiales</taxon>
        <taxon>Streptosporangiaceae</taxon>
        <taxon>Thermocatellispora</taxon>
    </lineage>
</organism>
<dbReference type="Proteomes" id="UP000578449">
    <property type="component" value="Unassembled WGS sequence"/>
</dbReference>
<evidence type="ECO:0000313" key="8">
    <source>
        <dbReference type="EMBL" id="MBB5135257.1"/>
    </source>
</evidence>
<evidence type="ECO:0000256" key="7">
    <source>
        <dbReference type="SAM" id="Phobius"/>
    </source>
</evidence>
<feature type="transmembrane region" description="Helical" evidence="7">
    <location>
        <begin position="102"/>
        <end position="121"/>
    </location>
</feature>
<dbReference type="Pfam" id="PF03741">
    <property type="entry name" value="TerC"/>
    <property type="match status" value="1"/>
</dbReference>
<accession>A0A840PDM1</accession>
<evidence type="ECO:0000256" key="3">
    <source>
        <dbReference type="ARBA" id="ARBA00022692"/>
    </source>
</evidence>
<dbReference type="PANTHER" id="PTHR30238">
    <property type="entry name" value="MEMBRANE BOUND PREDICTED REDOX MODULATOR"/>
    <property type="match status" value="1"/>
</dbReference>
<feature type="transmembrane region" description="Helical" evidence="7">
    <location>
        <begin position="251"/>
        <end position="275"/>
    </location>
</feature>
<keyword evidence="5 7" id="KW-0472">Membrane</keyword>
<evidence type="ECO:0000313" key="9">
    <source>
        <dbReference type="Proteomes" id="UP000578449"/>
    </source>
</evidence>
<dbReference type="GO" id="GO:0016020">
    <property type="term" value="C:membrane"/>
    <property type="evidence" value="ECO:0007669"/>
    <property type="project" value="UniProtKB-SubCell"/>
</dbReference>
<keyword evidence="9" id="KW-1185">Reference proteome</keyword>
<keyword evidence="3 7" id="KW-0812">Transmembrane</keyword>
<evidence type="ECO:0000256" key="6">
    <source>
        <dbReference type="SAM" id="MobiDB-lite"/>
    </source>
</evidence>
<evidence type="ECO:0000256" key="2">
    <source>
        <dbReference type="ARBA" id="ARBA00007511"/>
    </source>
</evidence>
<feature type="transmembrane region" description="Helical" evidence="7">
    <location>
        <begin position="6"/>
        <end position="25"/>
    </location>
</feature>
<feature type="transmembrane region" description="Helical" evidence="7">
    <location>
        <begin position="190"/>
        <end position="209"/>
    </location>
</feature>
<proteinExistence type="inferred from homology"/>
<name>A0A840PDM1_9ACTN</name>
<dbReference type="InterPro" id="IPR005496">
    <property type="entry name" value="Integral_membrane_TerC"/>
</dbReference>
<feature type="transmembrane region" description="Helical" evidence="7">
    <location>
        <begin position="127"/>
        <end position="147"/>
    </location>
</feature>
<dbReference type="EMBL" id="JACHGN010000010">
    <property type="protein sequence ID" value="MBB5135257.1"/>
    <property type="molecule type" value="Genomic_DNA"/>
</dbReference>
<protein>
    <submittedName>
        <fullName evidence="8">Tellurite resistance protein TerC</fullName>
    </submittedName>
</protein>
<feature type="transmembrane region" description="Helical" evidence="7">
    <location>
        <begin position="37"/>
        <end position="58"/>
    </location>
</feature>
<reference evidence="8 9" key="1">
    <citation type="submission" date="2020-08" db="EMBL/GenBank/DDBJ databases">
        <title>Genomic Encyclopedia of Type Strains, Phase IV (KMG-IV): sequencing the most valuable type-strain genomes for metagenomic binning, comparative biology and taxonomic classification.</title>
        <authorList>
            <person name="Goeker M."/>
        </authorList>
    </citation>
    <scope>NUCLEOTIDE SEQUENCE [LARGE SCALE GENOMIC DNA]</scope>
    <source>
        <strain evidence="8 9">DSM 45615</strain>
    </source>
</reference>
<dbReference type="NCBIfam" id="TIGR03718">
    <property type="entry name" value="R_switched_Alx"/>
    <property type="match status" value="1"/>
</dbReference>
<feature type="transmembrane region" description="Helical" evidence="7">
    <location>
        <begin position="287"/>
        <end position="307"/>
    </location>
</feature>
<feature type="transmembrane region" description="Helical" evidence="7">
    <location>
        <begin position="78"/>
        <end position="95"/>
    </location>
</feature>
<dbReference type="AlphaFoldDB" id="A0A840PDM1"/>
<comment type="similarity">
    <text evidence="2">Belongs to the TerC family.</text>
</comment>
<dbReference type="InterPro" id="IPR022369">
    <property type="entry name" value="Integral_membrane_TerC_rswitch"/>
</dbReference>
<evidence type="ECO:0000256" key="5">
    <source>
        <dbReference type="ARBA" id="ARBA00023136"/>
    </source>
</evidence>
<feature type="transmembrane region" description="Helical" evidence="7">
    <location>
        <begin position="224"/>
        <end position="244"/>
    </location>
</feature>